<evidence type="ECO:0000256" key="2">
    <source>
        <dbReference type="ARBA" id="ARBA00008804"/>
    </source>
</evidence>
<evidence type="ECO:0000256" key="6">
    <source>
        <dbReference type="ARBA" id="ARBA00022741"/>
    </source>
</evidence>
<keyword evidence="9" id="KW-1278">Translocase</keyword>
<dbReference type="GO" id="GO:0005524">
    <property type="term" value="F:ATP binding"/>
    <property type="evidence" value="ECO:0007669"/>
    <property type="project" value="UniProtKB-KW"/>
</dbReference>
<comment type="subcellular location">
    <subcellularLocation>
        <location evidence="1">Membrane</location>
        <topology evidence="1">Multi-pass membrane protein</topology>
    </subcellularLocation>
</comment>
<dbReference type="Gene3D" id="2.70.150.10">
    <property type="entry name" value="Calcium-transporting ATPase, cytoplasmic transduction domain A"/>
    <property type="match status" value="1"/>
</dbReference>
<name>A0AAE3XSG9_9BACT</name>
<dbReference type="GO" id="GO:0120029">
    <property type="term" value="P:proton export across plasma membrane"/>
    <property type="evidence" value="ECO:0007669"/>
    <property type="project" value="InterPro"/>
</dbReference>
<dbReference type="InterPro" id="IPR004014">
    <property type="entry name" value="ATPase_P-typ_cation-transptr_N"/>
</dbReference>
<dbReference type="Pfam" id="PF00690">
    <property type="entry name" value="Cation_ATPase_N"/>
    <property type="match status" value="1"/>
</dbReference>
<keyword evidence="8" id="KW-0460">Magnesium</keyword>
<dbReference type="InterPro" id="IPR023299">
    <property type="entry name" value="ATPase_P-typ_cyto_dom_N"/>
</dbReference>
<evidence type="ECO:0000256" key="4">
    <source>
        <dbReference type="ARBA" id="ARBA00022692"/>
    </source>
</evidence>
<dbReference type="GO" id="GO:0046872">
    <property type="term" value="F:metal ion binding"/>
    <property type="evidence" value="ECO:0007669"/>
    <property type="project" value="UniProtKB-KW"/>
</dbReference>
<feature type="transmembrane region" description="Helical" evidence="12">
    <location>
        <begin position="230"/>
        <end position="254"/>
    </location>
</feature>
<dbReference type="Gene3D" id="3.40.1110.10">
    <property type="entry name" value="Calcium-transporting ATPase, cytoplasmic domain N"/>
    <property type="match status" value="1"/>
</dbReference>
<sequence length="818" mass="90754">MKERKITVHDAKSMSVDELEKLFSTSEKIGLNEHEASQRREKYGPNKITEEKHSKLLIFLSFFIGPIPFTIEIAAVLSAVVQHWNDLIVILILLVFNAVIGYWQRSKADQAIGALKNQLALKAMALRDGQWKSLDADQLVPGDIIRIQMGDIIPADVKLVKGDFLSVDQSAMTGESLVVHKKISDVAYSGSVAKKGNMKALVFATGTHTYFGKTAELVQSAKKKSHFNQAIFNIAKALVVISIILAIVLIVFMTLNHESFLTVVQFALILVVASIPVAMPAVLTVIMANGASVLAKKGIVVSHLESIEEMAGMNVLCTDKTGTLTQNRLSFGESYVHDAKDEQELFFSAALASEVDTKDPIDSLIVSKYRDDKNFLTMKSMEVKFSPFDPIVKESISKIVENNEDPKEFVKGAPQKVLEGLKLDDEIKEEAIQRVEQFANKGLRTLAIAIRKKNEDIFLGLVSLTDTLREDTIDTISRARQMGIDVKMITGDNISIAKEIGEKVHLGKNVLHATEAFEGIKNANQQVPYYLEEKIENADIFAEVLPEHKFDVVKILQNRGHIVGMTGDGVNDAPALKQADTGIAVEGATDAARSAAGVVLMTEGLKVIIDALEESRKIFEKMNSYAMYRITETIRIMGFVVISMMALKVYPITAIMIILLALFNDVPILTLASDNVIASKKPVRWDIRRLVKFSSFFGVYGIIETCLALYIAHFHFKLSTAELQTFVFLKLSIAGHLTLFVTRTKRFFLKSPFPSQALIWSAVSTKLMVTALAVIGFGLLTPVSWQIAVFVWVYCIAGIFLLEFLKLYLLSREKQKRS</sequence>
<protein>
    <submittedName>
        <fullName evidence="14">H+-transporting ATPase</fullName>
    </submittedName>
</protein>
<dbReference type="InterPro" id="IPR036412">
    <property type="entry name" value="HAD-like_sf"/>
</dbReference>
<dbReference type="GO" id="GO:0008553">
    <property type="term" value="F:P-type proton-exporting transporter activity"/>
    <property type="evidence" value="ECO:0007669"/>
    <property type="project" value="InterPro"/>
</dbReference>
<dbReference type="CDD" id="cd02076">
    <property type="entry name" value="P-type_ATPase_H"/>
    <property type="match status" value="1"/>
</dbReference>
<dbReference type="NCBIfam" id="TIGR01647">
    <property type="entry name" value="ATPase-IIIA_H"/>
    <property type="match status" value="1"/>
</dbReference>
<dbReference type="Pfam" id="PF00702">
    <property type="entry name" value="Hydrolase"/>
    <property type="match status" value="1"/>
</dbReference>
<keyword evidence="6" id="KW-0547">Nucleotide-binding</keyword>
<feature type="transmembrane region" description="Helical" evidence="12">
    <location>
        <begin position="785"/>
        <end position="809"/>
    </location>
</feature>
<feature type="transmembrane region" description="Helical" evidence="12">
    <location>
        <begin position="757"/>
        <end position="779"/>
    </location>
</feature>
<dbReference type="Pfam" id="PF00122">
    <property type="entry name" value="E1-E2_ATPase"/>
    <property type="match status" value="1"/>
</dbReference>
<evidence type="ECO:0000256" key="10">
    <source>
        <dbReference type="ARBA" id="ARBA00022989"/>
    </source>
</evidence>
<dbReference type="InterPro" id="IPR044492">
    <property type="entry name" value="P_typ_ATPase_HD_dom"/>
</dbReference>
<keyword evidence="15" id="KW-1185">Reference proteome</keyword>
<evidence type="ECO:0000256" key="1">
    <source>
        <dbReference type="ARBA" id="ARBA00004141"/>
    </source>
</evidence>
<evidence type="ECO:0000259" key="13">
    <source>
        <dbReference type="SMART" id="SM00831"/>
    </source>
</evidence>
<dbReference type="PRINTS" id="PR00119">
    <property type="entry name" value="CATATPASE"/>
</dbReference>
<evidence type="ECO:0000313" key="14">
    <source>
        <dbReference type="EMBL" id="MDR6241700.1"/>
    </source>
</evidence>
<feature type="transmembrane region" description="Helical" evidence="12">
    <location>
        <begin position="266"/>
        <end position="288"/>
    </location>
</feature>
<keyword evidence="4 12" id="KW-0812">Transmembrane</keyword>
<dbReference type="SUPFAM" id="SSF56784">
    <property type="entry name" value="HAD-like"/>
    <property type="match status" value="1"/>
</dbReference>
<accession>A0AAE3XSG9</accession>
<evidence type="ECO:0000256" key="7">
    <source>
        <dbReference type="ARBA" id="ARBA00022840"/>
    </source>
</evidence>
<feature type="transmembrane region" description="Helical" evidence="12">
    <location>
        <begin position="56"/>
        <end position="81"/>
    </location>
</feature>
<dbReference type="GO" id="GO:0016887">
    <property type="term" value="F:ATP hydrolysis activity"/>
    <property type="evidence" value="ECO:0007669"/>
    <property type="project" value="InterPro"/>
</dbReference>
<feature type="transmembrane region" description="Helical" evidence="12">
    <location>
        <begin position="652"/>
        <end position="672"/>
    </location>
</feature>
<dbReference type="Proteomes" id="UP001185092">
    <property type="component" value="Unassembled WGS sequence"/>
</dbReference>
<dbReference type="SFLD" id="SFLDG00002">
    <property type="entry name" value="C1.7:_P-type_atpase_like"/>
    <property type="match status" value="1"/>
</dbReference>
<organism evidence="14 15">
    <name type="scientific">Aureibacter tunicatorum</name>
    <dbReference type="NCBI Taxonomy" id="866807"/>
    <lineage>
        <taxon>Bacteria</taxon>
        <taxon>Pseudomonadati</taxon>
        <taxon>Bacteroidota</taxon>
        <taxon>Cytophagia</taxon>
        <taxon>Cytophagales</taxon>
        <taxon>Persicobacteraceae</taxon>
        <taxon>Aureibacter</taxon>
    </lineage>
</organism>
<dbReference type="InterPro" id="IPR008250">
    <property type="entry name" value="ATPase_P-typ_transduc_dom_A_sf"/>
</dbReference>
<dbReference type="InterPro" id="IPR018303">
    <property type="entry name" value="ATPase_P-typ_P_site"/>
</dbReference>
<dbReference type="SUPFAM" id="SSF81660">
    <property type="entry name" value="Metal cation-transporting ATPase, ATP-binding domain N"/>
    <property type="match status" value="1"/>
</dbReference>
<feature type="domain" description="Cation-transporting P-type ATPase N-terminal" evidence="13">
    <location>
        <begin position="10"/>
        <end position="83"/>
    </location>
</feature>
<dbReference type="PRINTS" id="PR00120">
    <property type="entry name" value="HATPASE"/>
</dbReference>
<dbReference type="InterPro" id="IPR059000">
    <property type="entry name" value="ATPase_P-type_domA"/>
</dbReference>
<keyword evidence="11 12" id="KW-0472">Membrane</keyword>
<evidence type="ECO:0000256" key="9">
    <source>
        <dbReference type="ARBA" id="ARBA00022967"/>
    </source>
</evidence>
<feature type="transmembrane region" description="Helical" evidence="12">
    <location>
        <begin position="693"/>
        <end position="711"/>
    </location>
</feature>
<feature type="transmembrane region" description="Helical" evidence="12">
    <location>
        <begin position="723"/>
        <end position="741"/>
    </location>
</feature>
<dbReference type="FunFam" id="2.70.150.10:FF:000042">
    <property type="entry name" value="Plasma membrane ATPase"/>
    <property type="match status" value="1"/>
</dbReference>
<reference evidence="14" key="1">
    <citation type="submission" date="2023-07" db="EMBL/GenBank/DDBJ databases">
        <title>Genomic Encyclopedia of Type Strains, Phase IV (KMG-IV): sequencing the most valuable type-strain genomes for metagenomic binning, comparative biology and taxonomic classification.</title>
        <authorList>
            <person name="Goeker M."/>
        </authorList>
    </citation>
    <scope>NUCLEOTIDE SEQUENCE</scope>
    <source>
        <strain evidence="14">DSM 26174</strain>
    </source>
</reference>
<dbReference type="AlphaFoldDB" id="A0AAE3XSG9"/>
<evidence type="ECO:0000256" key="3">
    <source>
        <dbReference type="ARBA" id="ARBA00022553"/>
    </source>
</evidence>
<dbReference type="InterPro" id="IPR023298">
    <property type="entry name" value="ATPase_P-typ_TM_dom_sf"/>
</dbReference>
<evidence type="ECO:0000256" key="11">
    <source>
        <dbReference type="ARBA" id="ARBA00023136"/>
    </source>
</evidence>
<gene>
    <name evidence="14" type="ORF">HNQ88_004787</name>
</gene>
<dbReference type="GO" id="GO:0016020">
    <property type="term" value="C:membrane"/>
    <property type="evidence" value="ECO:0007669"/>
    <property type="project" value="UniProtKB-SubCell"/>
</dbReference>
<proteinExistence type="inferred from homology"/>
<dbReference type="InterPro" id="IPR001757">
    <property type="entry name" value="P_typ_ATPase"/>
</dbReference>
<dbReference type="PANTHER" id="PTHR42861">
    <property type="entry name" value="CALCIUM-TRANSPORTING ATPASE"/>
    <property type="match status" value="1"/>
</dbReference>
<keyword evidence="7" id="KW-0067">ATP-binding</keyword>
<keyword evidence="10 12" id="KW-1133">Transmembrane helix</keyword>
<dbReference type="PROSITE" id="PS00154">
    <property type="entry name" value="ATPASE_E1_E2"/>
    <property type="match status" value="1"/>
</dbReference>
<dbReference type="InterPro" id="IPR023214">
    <property type="entry name" value="HAD_sf"/>
</dbReference>
<dbReference type="EMBL" id="JAVDQD010000010">
    <property type="protein sequence ID" value="MDR6241700.1"/>
    <property type="molecule type" value="Genomic_DNA"/>
</dbReference>
<dbReference type="Gene3D" id="1.20.1110.10">
    <property type="entry name" value="Calcium-transporting ATPase, transmembrane domain"/>
    <property type="match status" value="1"/>
</dbReference>
<evidence type="ECO:0000256" key="12">
    <source>
        <dbReference type="SAM" id="Phobius"/>
    </source>
</evidence>
<keyword evidence="5" id="KW-0479">Metal-binding</keyword>
<dbReference type="SFLD" id="SFLDS00003">
    <property type="entry name" value="Haloacid_Dehalogenase"/>
    <property type="match status" value="1"/>
</dbReference>
<dbReference type="SUPFAM" id="SSF81665">
    <property type="entry name" value="Calcium ATPase, transmembrane domain M"/>
    <property type="match status" value="1"/>
</dbReference>
<feature type="transmembrane region" description="Helical" evidence="12">
    <location>
        <begin position="87"/>
        <end position="103"/>
    </location>
</feature>
<dbReference type="NCBIfam" id="TIGR01494">
    <property type="entry name" value="ATPase_P-type"/>
    <property type="match status" value="2"/>
</dbReference>
<evidence type="ECO:0000313" key="15">
    <source>
        <dbReference type="Proteomes" id="UP001185092"/>
    </source>
</evidence>
<dbReference type="SUPFAM" id="SSF81653">
    <property type="entry name" value="Calcium ATPase, transduction domain A"/>
    <property type="match status" value="1"/>
</dbReference>
<feature type="transmembrane region" description="Helical" evidence="12">
    <location>
        <begin position="626"/>
        <end position="646"/>
    </location>
</feature>
<dbReference type="SFLD" id="SFLDF00027">
    <property type="entry name" value="p-type_atpase"/>
    <property type="match status" value="1"/>
</dbReference>
<evidence type="ECO:0000256" key="5">
    <source>
        <dbReference type="ARBA" id="ARBA00022723"/>
    </source>
</evidence>
<dbReference type="FunFam" id="3.40.50.1000:FF:000211">
    <property type="entry name" value="Plasma membrane ATPase"/>
    <property type="match status" value="1"/>
</dbReference>
<dbReference type="InterPro" id="IPR006534">
    <property type="entry name" value="P-type_ATPase_IIIA"/>
</dbReference>
<comment type="similarity">
    <text evidence="2">Belongs to the cation transport ATPase (P-type) (TC 3.A.3) family. Type IIIA subfamily.</text>
</comment>
<keyword evidence="3" id="KW-0597">Phosphoprotein</keyword>
<comment type="caution">
    <text evidence="14">The sequence shown here is derived from an EMBL/GenBank/DDBJ whole genome shotgun (WGS) entry which is preliminary data.</text>
</comment>
<evidence type="ECO:0000256" key="8">
    <source>
        <dbReference type="ARBA" id="ARBA00022842"/>
    </source>
</evidence>
<dbReference type="Gene3D" id="3.40.50.1000">
    <property type="entry name" value="HAD superfamily/HAD-like"/>
    <property type="match status" value="1"/>
</dbReference>
<dbReference type="SMART" id="SM00831">
    <property type="entry name" value="Cation_ATPase_N"/>
    <property type="match status" value="1"/>
</dbReference>
<dbReference type="RefSeq" id="WP_309942711.1">
    <property type="nucleotide sequence ID" value="NZ_AP025308.1"/>
</dbReference>